<dbReference type="EMBL" id="CP061813">
    <property type="protein sequence ID" value="QOD61264.1"/>
    <property type="molecule type" value="Genomic_DNA"/>
</dbReference>
<evidence type="ECO:0000313" key="3">
    <source>
        <dbReference type="EMBL" id="QOD61264.1"/>
    </source>
</evidence>
<feature type="transmembrane region" description="Helical" evidence="1">
    <location>
        <begin position="239"/>
        <end position="260"/>
    </location>
</feature>
<keyword evidence="1" id="KW-1133">Transmembrane helix</keyword>
<evidence type="ECO:0000313" key="4">
    <source>
        <dbReference type="Proteomes" id="UP000516764"/>
    </source>
</evidence>
<dbReference type="GO" id="GO:0000271">
    <property type="term" value="P:polysaccharide biosynthetic process"/>
    <property type="evidence" value="ECO:0007669"/>
    <property type="project" value="TreeGrafter"/>
</dbReference>
<feature type="transmembrane region" description="Helical" evidence="1">
    <location>
        <begin position="170"/>
        <end position="189"/>
    </location>
</feature>
<dbReference type="PANTHER" id="PTHR23028:SF53">
    <property type="entry name" value="ACYL_TRANSF_3 DOMAIN-CONTAINING PROTEIN"/>
    <property type="match status" value="1"/>
</dbReference>
<dbReference type="InterPro" id="IPR050879">
    <property type="entry name" value="Acyltransferase_3"/>
</dbReference>
<accession>A0A7L8AH54</accession>
<name>A0A7L8AH54_9FLAO</name>
<sequence length="379" mass="45003">MKINYTNRIFGLDIVRATAILLVVFSHMRWIMPDLPKIVEQVLSIFGVLGVEIFFVLSGFLIGRILLNQFLKEDYNLNSVKHFWKRRWFRTLPNYFLILIINIFIFKLIQQELPDSLWKYFFFLHNFSSELPPFFMESWSLSIEEFAYVLLPFSLLLLSFLKLKTQKITQFRNCILLVILLFFLSKVFYHFSLENKSIVFWNINLRTTVIYRIDGIFYGVLASYFYVTQKEKWKQFSNIFLIIGFLVLGIIHALIAVGILNFTDNLFFWNVLYLPFISIAIAFTIPFFTKIKTAKKSILKPITFISITSYAIYLLHNSVVLHLMKHYYPVENLSANSIVLYCFVYLLITLILSYILYSFFEKPMTDLRENNSKKHFNEN</sequence>
<keyword evidence="3" id="KW-0808">Transferase</keyword>
<evidence type="ECO:0000256" key="1">
    <source>
        <dbReference type="SAM" id="Phobius"/>
    </source>
</evidence>
<feature type="transmembrane region" description="Helical" evidence="1">
    <location>
        <begin position="338"/>
        <end position="360"/>
    </location>
</feature>
<feature type="domain" description="Acyltransferase 3" evidence="2">
    <location>
        <begin position="11"/>
        <end position="357"/>
    </location>
</feature>
<dbReference type="GO" id="GO:0016747">
    <property type="term" value="F:acyltransferase activity, transferring groups other than amino-acyl groups"/>
    <property type="evidence" value="ECO:0007669"/>
    <property type="project" value="InterPro"/>
</dbReference>
<dbReference type="RefSeq" id="WP_176397539.1">
    <property type="nucleotide sequence ID" value="NZ_CP061813.1"/>
</dbReference>
<dbReference type="KEGG" id="phal:H9I45_02105"/>
<dbReference type="AlphaFoldDB" id="A0A7L8AH54"/>
<proteinExistence type="predicted"/>
<gene>
    <name evidence="3" type="ORF">H9I45_02105</name>
</gene>
<reference evidence="3 4" key="1">
    <citation type="journal article" date="2016" name="Int. J. Syst. Evol. Microbiol.">
        <title>Polaribacter haliotis sp. nov., isolated from the gut of abalone Haliotis discus hannai.</title>
        <authorList>
            <person name="Kim Y.O."/>
            <person name="Park I.S."/>
            <person name="Park S."/>
            <person name="Nam B.H."/>
            <person name="Park J.M."/>
            <person name="Kim D.G."/>
            <person name="Yoon J.H."/>
        </authorList>
    </citation>
    <scope>NUCLEOTIDE SEQUENCE [LARGE SCALE GENOMIC DNA]</scope>
    <source>
        <strain evidence="3 4">KCTC 52418</strain>
    </source>
</reference>
<keyword evidence="1" id="KW-0472">Membrane</keyword>
<organism evidence="3 4">
    <name type="scientific">Polaribacter haliotis</name>
    <dbReference type="NCBI Taxonomy" id="1888915"/>
    <lineage>
        <taxon>Bacteria</taxon>
        <taxon>Pseudomonadati</taxon>
        <taxon>Bacteroidota</taxon>
        <taxon>Flavobacteriia</taxon>
        <taxon>Flavobacteriales</taxon>
        <taxon>Flavobacteriaceae</taxon>
    </lineage>
</organism>
<feature type="transmembrane region" description="Helical" evidence="1">
    <location>
        <begin position="88"/>
        <end position="109"/>
    </location>
</feature>
<feature type="transmembrane region" description="Helical" evidence="1">
    <location>
        <begin position="301"/>
        <end position="323"/>
    </location>
</feature>
<dbReference type="InterPro" id="IPR002656">
    <property type="entry name" value="Acyl_transf_3_dom"/>
</dbReference>
<dbReference type="PANTHER" id="PTHR23028">
    <property type="entry name" value="ACETYLTRANSFERASE"/>
    <property type="match status" value="1"/>
</dbReference>
<keyword evidence="1" id="KW-0812">Transmembrane</keyword>
<feature type="transmembrane region" description="Helical" evidence="1">
    <location>
        <begin position="43"/>
        <end position="67"/>
    </location>
</feature>
<dbReference type="GO" id="GO:0016020">
    <property type="term" value="C:membrane"/>
    <property type="evidence" value="ECO:0007669"/>
    <property type="project" value="TreeGrafter"/>
</dbReference>
<keyword evidence="4" id="KW-1185">Reference proteome</keyword>
<dbReference type="Proteomes" id="UP000516764">
    <property type="component" value="Chromosome"/>
</dbReference>
<evidence type="ECO:0000259" key="2">
    <source>
        <dbReference type="Pfam" id="PF01757"/>
    </source>
</evidence>
<keyword evidence="3" id="KW-0012">Acyltransferase</keyword>
<feature type="transmembrane region" description="Helical" evidence="1">
    <location>
        <begin position="146"/>
        <end position="163"/>
    </location>
</feature>
<feature type="transmembrane region" description="Helical" evidence="1">
    <location>
        <begin position="266"/>
        <end position="289"/>
    </location>
</feature>
<feature type="transmembrane region" description="Helical" evidence="1">
    <location>
        <begin position="12"/>
        <end position="31"/>
    </location>
</feature>
<protein>
    <submittedName>
        <fullName evidence="3">Acyltransferase</fullName>
    </submittedName>
</protein>
<dbReference type="Pfam" id="PF01757">
    <property type="entry name" value="Acyl_transf_3"/>
    <property type="match status" value="1"/>
</dbReference>
<feature type="transmembrane region" description="Helical" evidence="1">
    <location>
        <begin position="209"/>
        <end position="227"/>
    </location>
</feature>